<evidence type="ECO:0000313" key="1">
    <source>
        <dbReference type="EMBL" id="CAA9409382.1"/>
    </source>
</evidence>
<name>A0A6J4P964_9BURK</name>
<dbReference type="GO" id="GO:0016740">
    <property type="term" value="F:transferase activity"/>
    <property type="evidence" value="ECO:0007669"/>
    <property type="project" value="UniProtKB-KW"/>
</dbReference>
<proteinExistence type="predicted"/>
<gene>
    <name evidence="1" type="ORF">AVDCRST_MAG51-1329</name>
</gene>
<feature type="non-terminal residue" evidence="1">
    <location>
        <position position="1"/>
    </location>
</feature>
<feature type="non-terminal residue" evidence="1">
    <location>
        <position position="220"/>
    </location>
</feature>
<sequence>GTHAGQPPPLPVRAACRDRAAGKGRALFAPLDRSLGQAGLVHRDLALGQDAGADGRRGAGLRIGRHLRVPGRDDRPAAASARSATARAAPRLDRVRLFAAEHHLGLLQRARCSGPAGAARGAAGAVPPAGSGPASRRPLLRRRFVQRRRCRVRAGVPLLRHVRSHRRNRLLREHASGAGLARSVGGAPLGAGGGSARLPAAAARLPARPRQRTLAPDRGL</sequence>
<dbReference type="EMBL" id="CADCUX010000295">
    <property type="protein sequence ID" value="CAA9409382.1"/>
    <property type="molecule type" value="Genomic_DNA"/>
</dbReference>
<protein>
    <submittedName>
        <fullName evidence="1">Glutathione S-transferase</fullName>
    </submittedName>
</protein>
<accession>A0A6J4P964</accession>
<organism evidence="1">
    <name type="scientific">uncultured Ramlibacter sp</name>
    <dbReference type="NCBI Taxonomy" id="260755"/>
    <lineage>
        <taxon>Bacteria</taxon>
        <taxon>Pseudomonadati</taxon>
        <taxon>Pseudomonadota</taxon>
        <taxon>Betaproteobacteria</taxon>
        <taxon>Burkholderiales</taxon>
        <taxon>Comamonadaceae</taxon>
        <taxon>Ramlibacter</taxon>
        <taxon>environmental samples</taxon>
    </lineage>
</organism>
<reference evidence="1" key="1">
    <citation type="submission" date="2020-02" db="EMBL/GenBank/DDBJ databases">
        <authorList>
            <person name="Meier V. D."/>
        </authorList>
    </citation>
    <scope>NUCLEOTIDE SEQUENCE</scope>
    <source>
        <strain evidence="1">AVDCRST_MAG51</strain>
    </source>
</reference>
<dbReference type="AlphaFoldDB" id="A0A6J4P964"/>
<keyword evidence="1" id="KW-0808">Transferase</keyword>